<dbReference type="InterPro" id="IPR052219">
    <property type="entry name" value="Photolyase_Class-2"/>
</dbReference>
<evidence type="ECO:0000256" key="3">
    <source>
        <dbReference type="ARBA" id="ARBA00013149"/>
    </source>
</evidence>
<dbReference type="InterPro" id="IPR006050">
    <property type="entry name" value="DNA_photolyase_N"/>
</dbReference>
<dbReference type="Pfam" id="PF00875">
    <property type="entry name" value="DNA_photolyase"/>
    <property type="match status" value="1"/>
</dbReference>
<reference evidence="14" key="1">
    <citation type="submission" date="2022-06" db="EMBL/GenBank/DDBJ databases">
        <authorList>
            <person name="Berger JAMES D."/>
            <person name="Berger JAMES D."/>
        </authorList>
    </citation>
    <scope>NUCLEOTIDE SEQUENCE [LARGE SCALE GENOMIC DNA]</scope>
</reference>
<keyword evidence="6" id="KW-0227">DNA damage</keyword>
<reference evidence="15" key="2">
    <citation type="submission" date="2023-11" db="UniProtKB">
        <authorList>
            <consortium name="WormBaseParasite"/>
        </authorList>
    </citation>
    <scope>IDENTIFICATION</scope>
</reference>
<dbReference type="InterPro" id="IPR036134">
    <property type="entry name" value="Crypto/Photolyase_FAD-like_sf"/>
</dbReference>
<evidence type="ECO:0000256" key="2">
    <source>
        <dbReference type="ARBA" id="ARBA00006409"/>
    </source>
</evidence>
<dbReference type="WBParaSite" id="SRDH1_28710.2">
    <property type="protein sequence ID" value="SRDH1_28710.2"/>
    <property type="gene ID" value="SRDH1_28710"/>
</dbReference>
<dbReference type="Proteomes" id="UP000050792">
    <property type="component" value="Unassembled WGS sequence"/>
</dbReference>
<name>A0AA85EXD5_9TREM</name>
<feature type="domain" description="Photolyase/cryptochrome alpha/beta" evidence="13">
    <location>
        <begin position="55"/>
        <end position="226"/>
    </location>
</feature>
<comment type="similarity">
    <text evidence="2">Belongs to the DNA photolyase class-2 family.</text>
</comment>
<evidence type="ECO:0000256" key="11">
    <source>
        <dbReference type="ARBA" id="ARBA00031671"/>
    </source>
</evidence>
<dbReference type="PROSITE" id="PS01084">
    <property type="entry name" value="DNA_PHOTOLYASES_2_2"/>
    <property type="match status" value="1"/>
</dbReference>
<evidence type="ECO:0000313" key="14">
    <source>
        <dbReference type="Proteomes" id="UP000050792"/>
    </source>
</evidence>
<dbReference type="PANTHER" id="PTHR10211">
    <property type="entry name" value="DEOXYRIBODIPYRIMIDINE PHOTOLYASE"/>
    <property type="match status" value="1"/>
</dbReference>
<evidence type="ECO:0000256" key="9">
    <source>
        <dbReference type="ARBA" id="ARBA00023204"/>
    </source>
</evidence>
<organism evidence="14 15">
    <name type="scientific">Schistosoma rodhaini</name>
    <dbReference type="NCBI Taxonomy" id="6188"/>
    <lineage>
        <taxon>Eukaryota</taxon>
        <taxon>Metazoa</taxon>
        <taxon>Spiralia</taxon>
        <taxon>Lophotrochozoa</taxon>
        <taxon>Platyhelminthes</taxon>
        <taxon>Trematoda</taxon>
        <taxon>Digenea</taxon>
        <taxon>Strigeidida</taxon>
        <taxon>Schistosomatoidea</taxon>
        <taxon>Schistosomatidae</taxon>
        <taxon>Schistosoma</taxon>
    </lineage>
</organism>
<protein>
    <recommendedName>
        <fullName evidence="4">Deoxyribodipyrimidine photo-lyase</fullName>
        <ecNumber evidence="3">4.1.99.3</ecNumber>
    </recommendedName>
    <alternativeName>
        <fullName evidence="11">DNA photolyase</fullName>
    </alternativeName>
</protein>
<dbReference type="FunFam" id="1.10.579.10:FF:000002">
    <property type="entry name" value="Deoxyribodipyrimidine photolyase"/>
    <property type="match status" value="1"/>
</dbReference>
<dbReference type="InterPro" id="IPR014729">
    <property type="entry name" value="Rossmann-like_a/b/a_fold"/>
</dbReference>
<keyword evidence="14" id="KW-1185">Reference proteome</keyword>
<dbReference type="Gene3D" id="3.40.50.620">
    <property type="entry name" value="HUPs"/>
    <property type="match status" value="1"/>
</dbReference>
<dbReference type="GO" id="GO:0003677">
    <property type="term" value="F:DNA binding"/>
    <property type="evidence" value="ECO:0007669"/>
    <property type="project" value="UniProtKB-KW"/>
</dbReference>
<evidence type="ECO:0000256" key="12">
    <source>
        <dbReference type="ARBA" id="ARBA00033999"/>
    </source>
</evidence>
<dbReference type="InterPro" id="IPR032673">
    <property type="entry name" value="DNA_photolyase_2_CS"/>
</dbReference>
<evidence type="ECO:0000256" key="8">
    <source>
        <dbReference type="ARBA" id="ARBA00023125"/>
    </source>
</evidence>
<dbReference type="SUPFAM" id="SSF52425">
    <property type="entry name" value="Cryptochrome/photolyase, N-terminal domain"/>
    <property type="match status" value="2"/>
</dbReference>
<evidence type="ECO:0000256" key="10">
    <source>
        <dbReference type="ARBA" id="ARBA00023239"/>
    </source>
</evidence>
<dbReference type="AlphaFoldDB" id="A0AA85EXD5"/>
<evidence type="ECO:0000256" key="6">
    <source>
        <dbReference type="ARBA" id="ARBA00022763"/>
    </source>
</evidence>
<dbReference type="Gene3D" id="1.25.40.80">
    <property type="match status" value="1"/>
</dbReference>
<evidence type="ECO:0000313" key="15">
    <source>
        <dbReference type="WBParaSite" id="SRDH1_28710.2"/>
    </source>
</evidence>
<dbReference type="InterPro" id="IPR036155">
    <property type="entry name" value="Crypto/Photolyase_N_sf"/>
</dbReference>
<evidence type="ECO:0000256" key="5">
    <source>
        <dbReference type="ARBA" id="ARBA00022630"/>
    </source>
</evidence>
<dbReference type="PANTHER" id="PTHR10211:SF0">
    <property type="entry name" value="DEOXYRIBODIPYRIMIDINE PHOTO-LYASE"/>
    <property type="match status" value="1"/>
</dbReference>
<evidence type="ECO:0000259" key="13">
    <source>
        <dbReference type="PROSITE" id="PS51645"/>
    </source>
</evidence>
<sequence>MAVLVETVHEWLDGIHNKRLSTASSAENFKFHKSRVRHLSGPGTFPEKDDGFGQGGVLYWMSRDQRVQDNWAFIYAQRLAMKFEVPLHVCFCLVPAYQADTLRQFAFMIGGLTEVEQECRSLNIPFHLLIASNEIDRPGDISTGCKHRWSDENALFNQTDRIEKIFLYETYVAKSVVDLAKLLNVGCLVTDFCPLRAPRSWVKKVTDELPDNIPFCEVDAHNIVPVWCGSEKRQIAPQRAVLEVVAVQKHFGRSADIFIEECFNRRELAENFCFHTPFYDSIKGAYDWARESLMTHSTDKRDPAYSKTQMETAQTGDDLWNAAQRQLVLKGKMHWFLRQYWAKKILEWCAEGPESAIQIAIYLNDRYSLDGTDPNGYVGIMWAICGVHDQGWPERPIFGKIRYMNYKGCLRKFSVSTFVSRYPEKLD</sequence>
<evidence type="ECO:0000256" key="7">
    <source>
        <dbReference type="ARBA" id="ARBA00022827"/>
    </source>
</evidence>
<comment type="catalytic activity">
    <reaction evidence="12">
        <text>cyclobutadipyrimidine (in DNA) = 2 pyrimidine residues (in DNA).</text>
        <dbReference type="EC" id="4.1.99.3"/>
    </reaction>
</comment>
<dbReference type="Gene3D" id="1.10.579.10">
    <property type="entry name" value="DNA Cyclobutane Dipyrimidine Photolyase, subunit A, domain 3"/>
    <property type="match status" value="1"/>
</dbReference>
<keyword evidence="7" id="KW-0274">FAD</keyword>
<keyword evidence="5" id="KW-0285">Flavoprotein</keyword>
<dbReference type="SUPFAM" id="SSF48173">
    <property type="entry name" value="Cryptochrome/photolyase FAD-binding domain"/>
    <property type="match status" value="1"/>
</dbReference>
<keyword evidence="9" id="KW-0234">DNA repair</keyword>
<accession>A0AA85EXD5</accession>
<dbReference type="PROSITE" id="PS51645">
    <property type="entry name" value="PHR_CRY_ALPHA_BETA"/>
    <property type="match status" value="1"/>
</dbReference>
<dbReference type="EC" id="4.1.99.3" evidence="3"/>
<dbReference type="GO" id="GO:0003904">
    <property type="term" value="F:deoxyribodipyrimidine photo-lyase activity"/>
    <property type="evidence" value="ECO:0007669"/>
    <property type="project" value="UniProtKB-EC"/>
</dbReference>
<comment type="cofactor">
    <cofactor evidence="1">
        <name>FAD</name>
        <dbReference type="ChEBI" id="CHEBI:57692"/>
    </cofactor>
</comment>
<keyword evidence="8" id="KW-0238">DNA-binding</keyword>
<proteinExistence type="inferred from homology"/>
<evidence type="ECO:0000256" key="4">
    <source>
        <dbReference type="ARBA" id="ARBA00014046"/>
    </source>
</evidence>
<keyword evidence="10" id="KW-0456">Lyase</keyword>
<dbReference type="GO" id="GO:0000719">
    <property type="term" value="P:photoreactive repair"/>
    <property type="evidence" value="ECO:0007669"/>
    <property type="project" value="TreeGrafter"/>
</dbReference>
<evidence type="ECO:0000256" key="1">
    <source>
        <dbReference type="ARBA" id="ARBA00001974"/>
    </source>
</evidence>